<evidence type="ECO:0000313" key="2">
    <source>
        <dbReference type="Proteomes" id="UP000724672"/>
    </source>
</evidence>
<dbReference type="SUPFAM" id="SSF75169">
    <property type="entry name" value="DsrEFH-like"/>
    <property type="match status" value="1"/>
</dbReference>
<dbReference type="Proteomes" id="UP000724672">
    <property type="component" value="Unassembled WGS sequence"/>
</dbReference>
<dbReference type="AlphaFoldDB" id="A0A942UZX3"/>
<comment type="caution">
    <text evidence="1">The sequence shown here is derived from an EMBL/GenBank/DDBJ whole genome shotgun (WGS) entry which is preliminary data.</text>
</comment>
<accession>A0A942UZX3</accession>
<proteinExistence type="predicted"/>
<dbReference type="InterPro" id="IPR027396">
    <property type="entry name" value="DsrEFH-like"/>
</dbReference>
<dbReference type="Gene3D" id="3.40.1260.10">
    <property type="entry name" value="DsrEFH-like"/>
    <property type="match status" value="1"/>
</dbReference>
<organism evidence="1 2">
    <name type="scientific">Anaeromonas frigoriresistens</name>
    <dbReference type="NCBI Taxonomy" id="2683708"/>
    <lineage>
        <taxon>Bacteria</taxon>
        <taxon>Bacillati</taxon>
        <taxon>Bacillota</taxon>
        <taxon>Tissierellia</taxon>
        <taxon>Tissierellales</taxon>
        <taxon>Thermohalobacteraceae</taxon>
        <taxon>Anaeromonas</taxon>
    </lineage>
</organism>
<reference evidence="1" key="1">
    <citation type="submission" date="2019-12" db="EMBL/GenBank/DDBJ databases">
        <title>Clostridiaceae gen. nov. sp. nov., isolated from sediment in Xinjiang, China.</title>
        <authorList>
            <person name="Zhang R."/>
        </authorList>
    </citation>
    <scope>NUCLEOTIDE SEQUENCE</scope>
    <source>
        <strain evidence="1">D2Q-11</strain>
    </source>
</reference>
<protein>
    <submittedName>
        <fullName evidence="1">DsrE family protein</fullName>
    </submittedName>
</protein>
<sequence length="93" mass="10989">MVFMYVLNSKIRNWWKDITLIIWGLYSKLLSEGKNLQDHIFKKMEIGVEIVACRACADSYRATDKLENLNIEVKYMGELLTKYLKEGYKTITF</sequence>
<dbReference type="EMBL" id="WSFT01000016">
    <property type="protein sequence ID" value="MBS4537527.1"/>
    <property type="molecule type" value="Genomic_DNA"/>
</dbReference>
<dbReference type="Pfam" id="PF02635">
    <property type="entry name" value="DsrE"/>
    <property type="match status" value="1"/>
</dbReference>
<gene>
    <name evidence="1" type="ORF">GOQ27_03580</name>
</gene>
<dbReference type="InterPro" id="IPR003787">
    <property type="entry name" value="Sulphur_relay_DsrE/F-like"/>
</dbReference>
<keyword evidence="2" id="KW-1185">Reference proteome</keyword>
<name>A0A942UZX3_9FIRM</name>
<evidence type="ECO:0000313" key="1">
    <source>
        <dbReference type="EMBL" id="MBS4537527.1"/>
    </source>
</evidence>